<sequence>MASIDQQPAGRPDSGLSFIPVAWLVIVMGLSGYGLISNWRLIGDFSLPDNVLFLIYGGLAGGVITILWGLYLLGLAFNRSARFPRHYTIWQVAIIIWILLRQAYVLLVSDFVFSAEGLGFTVAEIAIGLLCIYLLRNGAGAETVYANPETERPPVFVSILAALLGIILGGAIGACAGFFAGSLIADLTHMSCFEGACGFFAAFIGLGGLIVGAIAGGIFAIWRVNRRRPARAR</sequence>
<organism evidence="2 3">
    <name type="scientific">Mesorhizobium atlanticum</name>
    <dbReference type="NCBI Taxonomy" id="2233532"/>
    <lineage>
        <taxon>Bacteria</taxon>
        <taxon>Pseudomonadati</taxon>
        <taxon>Pseudomonadota</taxon>
        <taxon>Alphaproteobacteria</taxon>
        <taxon>Hyphomicrobiales</taxon>
        <taxon>Phyllobacteriaceae</taxon>
        <taxon>Mesorhizobium</taxon>
    </lineage>
</organism>
<dbReference type="AlphaFoldDB" id="A0A330GV37"/>
<evidence type="ECO:0008006" key="4">
    <source>
        <dbReference type="Google" id="ProtNLM"/>
    </source>
</evidence>
<keyword evidence="1" id="KW-0472">Membrane</keyword>
<feature type="transmembrane region" description="Helical" evidence="1">
    <location>
        <begin position="89"/>
        <end position="107"/>
    </location>
</feature>
<evidence type="ECO:0000313" key="3">
    <source>
        <dbReference type="Proteomes" id="UP000251956"/>
    </source>
</evidence>
<keyword evidence="1" id="KW-1133">Transmembrane helix</keyword>
<feature type="transmembrane region" description="Helical" evidence="1">
    <location>
        <begin position="113"/>
        <end position="135"/>
    </location>
</feature>
<feature type="transmembrane region" description="Helical" evidence="1">
    <location>
        <begin position="53"/>
        <end position="77"/>
    </location>
</feature>
<dbReference type="OrthoDB" id="8068286at2"/>
<keyword evidence="1" id="KW-0812">Transmembrane</keyword>
<evidence type="ECO:0000256" key="1">
    <source>
        <dbReference type="SAM" id="Phobius"/>
    </source>
</evidence>
<name>A0A330GV37_9HYPH</name>
<reference evidence="2 3" key="2">
    <citation type="submission" date="2018-07" db="EMBL/GenBank/DDBJ databases">
        <title>Diversity of Mesorhizobium strains in Brazil.</title>
        <authorList>
            <person name="Helene L.C.F."/>
            <person name="Dall'Agnol R."/>
            <person name="Delamuta J.R.M."/>
            <person name="Hungria M."/>
        </authorList>
    </citation>
    <scope>NUCLEOTIDE SEQUENCE [LARGE SCALE GENOMIC DNA]</scope>
    <source>
        <strain evidence="2 3">CNPSo 3140</strain>
    </source>
</reference>
<gene>
    <name evidence="2" type="ORF">DPM35_06190</name>
</gene>
<dbReference type="RefSeq" id="WP_112126442.1">
    <property type="nucleotide sequence ID" value="NZ_QMBQ01000002.1"/>
</dbReference>
<evidence type="ECO:0000313" key="2">
    <source>
        <dbReference type="EMBL" id="RAZ78179.1"/>
    </source>
</evidence>
<feature type="transmembrane region" description="Helical" evidence="1">
    <location>
        <begin position="21"/>
        <end position="41"/>
    </location>
</feature>
<feature type="transmembrane region" description="Helical" evidence="1">
    <location>
        <begin position="155"/>
        <end position="179"/>
    </location>
</feature>
<protein>
    <recommendedName>
        <fullName evidence="4">DUF2569 domain-containing protein</fullName>
    </recommendedName>
</protein>
<feature type="transmembrane region" description="Helical" evidence="1">
    <location>
        <begin position="199"/>
        <end position="224"/>
    </location>
</feature>
<proteinExistence type="predicted"/>
<keyword evidence="3" id="KW-1185">Reference proteome</keyword>
<dbReference type="EMBL" id="QMBQ01000002">
    <property type="protein sequence ID" value="RAZ78179.1"/>
    <property type="molecule type" value="Genomic_DNA"/>
</dbReference>
<comment type="caution">
    <text evidence="2">The sequence shown here is derived from an EMBL/GenBank/DDBJ whole genome shotgun (WGS) entry which is preliminary data.</text>
</comment>
<accession>A0A330GV37</accession>
<reference evidence="3" key="1">
    <citation type="submission" date="2018-06" db="EMBL/GenBank/DDBJ databases">
        <authorList>
            <person name="Helene L.C."/>
            <person name="Dall'Agnol R."/>
            <person name="Delamuta J.R."/>
            <person name="Hungria M."/>
        </authorList>
    </citation>
    <scope>NUCLEOTIDE SEQUENCE [LARGE SCALE GENOMIC DNA]</scope>
    <source>
        <strain evidence="3">CNPSo 3140</strain>
    </source>
</reference>
<dbReference type="Proteomes" id="UP000251956">
    <property type="component" value="Unassembled WGS sequence"/>
</dbReference>